<accession>A0ABV8PHN9</accession>
<evidence type="ECO:0000313" key="2">
    <source>
        <dbReference type="Proteomes" id="UP001595841"/>
    </source>
</evidence>
<protein>
    <submittedName>
        <fullName evidence="1">Uncharacterized protein</fullName>
    </submittedName>
</protein>
<dbReference type="EMBL" id="JBHSCL010000003">
    <property type="protein sequence ID" value="MFC4219039.1"/>
    <property type="molecule type" value="Genomic_DNA"/>
</dbReference>
<keyword evidence="2" id="KW-1185">Reference proteome</keyword>
<proteinExistence type="predicted"/>
<comment type="caution">
    <text evidence="1">The sequence shown here is derived from an EMBL/GenBank/DDBJ whole genome shotgun (WGS) entry which is preliminary data.</text>
</comment>
<reference evidence="2" key="1">
    <citation type="journal article" date="2019" name="Int. J. Syst. Evol. Microbiol.">
        <title>The Global Catalogue of Microorganisms (GCM) 10K type strain sequencing project: providing services to taxonomists for standard genome sequencing and annotation.</title>
        <authorList>
            <consortium name="The Broad Institute Genomics Platform"/>
            <consortium name="The Broad Institute Genome Sequencing Center for Infectious Disease"/>
            <person name="Wu L."/>
            <person name="Ma J."/>
        </authorList>
    </citation>
    <scope>NUCLEOTIDE SEQUENCE [LARGE SCALE GENOMIC DNA]</scope>
    <source>
        <strain evidence="2">CGMCC 1.15774</strain>
    </source>
</reference>
<dbReference type="RefSeq" id="WP_379762434.1">
    <property type="nucleotide sequence ID" value="NZ_JBHSCL010000003.1"/>
</dbReference>
<sequence length="114" mass="13152">MKKASKQQELDFDRAEMLRDKGIKQAVDHADSTIDNWSERAFNFMRNYLTTTKEFMVEQVREASKGKVPDPPSNRAWGAIVLRARKMGLVRRKGYGRTKNVRAHSTPATIWEVV</sequence>
<evidence type="ECO:0000313" key="1">
    <source>
        <dbReference type="EMBL" id="MFC4219039.1"/>
    </source>
</evidence>
<name>A0ABV8PHN9_9FLAO</name>
<dbReference type="Proteomes" id="UP001595841">
    <property type="component" value="Unassembled WGS sequence"/>
</dbReference>
<organism evidence="1 2">
    <name type="scientific">Flagellimonas marina</name>
    <dbReference type="NCBI Taxonomy" id="1775168"/>
    <lineage>
        <taxon>Bacteria</taxon>
        <taxon>Pseudomonadati</taxon>
        <taxon>Bacteroidota</taxon>
        <taxon>Flavobacteriia</taxon>
        <taxon>Flavobacteriales</taxon>
        <taxon>Flavobacteriaceae</taxon>
        <taxon>Flagellimonas</taxon>
    </lineage>
</organism>
<gene>
    <name evidence="1" type="ORF">ACFOWS_02775</name>
</gene>